<accession>A0ABM4VU86</accession>
<dbReference type="GeneID" id="140004469"/>
<organism evidence="3 4">
    <name type="scientific">Coffea arabica</name>
    <name type="common">Arabian coffee</name>
    <dbReference type="NCBI Taxonomy" id="13443"/>
    <lineage>
        <taxon>Eukaryota</taxon>
        <taxon>Viridiplantae</taxon>
        <taxon>Streptophyta</taxon>
        <taxon>Embryophyta</taxon>
        <taxon>Tracheophyta</taxon>
        <taxon>Spermatophyta</taxon>
        <taxon>Magnoliopsida</taxon>
        <taxon>eudicotyledons</taxon>
        <taxon>Gunneridae</taxon>
        <taxon>Pentapetalae</taxon>
        <taxon>asterids</taxon>
        <taxon>lamiids</taxon>
        <taxon>Gentianales</taxon>
        <taxon>Rubiaceae</taxon>
        <taxon>Ixoroideae</taxon>
        <taxon>Gardenieae complex</taxon>
        <taxon>Bertiereae - Coffeeae clade</taxon>
        <taxon>Coffeeae</taxon>
        <taxon>Coffea</taxon>
    </lineage>
</organism>
<feature type="signal peptide" evidence="2">
    <location>
        <begin position="1"/>
        <end position="26"/>
    </location>
</feature>
<keyword evidence="3" id="KW-1185">Reference proteome</keyword>
<name>A0ABM4VU86_COFAR</name>
<feature type="transmembrane region" description="Helical" evidence="1">
    <location>
        <begin position="107"/>
        <end position="125"/>
    </location>
</feature>
<keyword evidence="1" id="KW-1133">Transmembrane helix</keyword>
<evidence type="ECO:0000313" key="3">
    <source>
        <dbReference type="Proteomes" id="UP001652660"/>
    </source>
</evidence>
<evidence type="ECO:0000256" key="1">
    <source>
        <dbReference type="SAM" id="Phobius"/>
    </source>
</evidence>
<proteinExistence type="predicted"/>
<feature type="chain" id="PRO_5045667271" evidence="2">
    <location>
        <begin position="27"/>
        <end position="208"/>
    </location>
</feature>
<evidence type="ECO:0000256" key="2">
    <source>
        <dbReference type="SAM" id="SignalP"/>
    </source>
</evidence>
<protein>
    <submittedName>
        <fullName evidence="4">Uncharacterized protein isoform X1</fullName>
    </submittedName>
</protein>
<dbReference type="RefSeq" id="XP_071923095.1">
    <property type="nucleotide sequence ID" value="XM_072066994.1"/>
</dbReference>
<reference evidence="3" key="1">
    <citation type="journal article" date="2025" name="Foods">
        <title>Unveiling the Microbial Signatures of Arabica Coffee Cherries: Insights into Ripeness Specific Diversity, Functional Traits, and Implications for Quality and Safety.</title>
        <authorList>
            <consortium name="RefSeq"/>
            <person name="Tenea G.N."/>
            <person name="Cifuentes V."/>
            <person name="Reyes P."/>
            <person name="Cevallos-Vallejos M."/>
        </authorList>
    </citation>
    <scope>NUCLEOTIDE SEQUENCE [LARGE SCALE GENOMIC DNA]</scope>
</reference>
<keyword evidence="2" id="KW-0732">Signal</keyword>
<reference evidence="4" key="2">
    <citation type="submission" date="2025-08" db="UniProtKB">
        <authorList>
            <consortium name="RefSeq"/>
        </authorList>
    </citation>
    <scope>IDENTIFICATION</scope>
    <source>
        <tissue evidence="4">Leaves</tissue>
    </source>
</reference>
<evidence type="ECO:0000313" key="4">
    <source>
        <dbReference type="RefSeq" id="XP_071923095.1"/>
    </source>
</evidence>
<keyword evidence="1" id="KW-0472">Membrane</keyword>
<dbReference type="Proteomes" id="UP001652660">
    <property type="component" value="Chromosome 1e"/>
</dbReference>
<gene>
    <name evidence="4" type="primary">LOC140004469</name>
</gene>
<sequence>MPLLSPKFSLSFFLTILFCLLLSAYSEPGFTSLLRYRLLSIRCCLVFTPPRCGTHRCYGRRSLVSLTELKLWLWGSLFLRPHKPHRASASRVLWVSLVQISCRPFLLLRWNFLVLLLCYILLHCLSMEPLRVSEIHSSLSQWTSVIQVIEASRTKTTHSGRASKIYRRFVFSDSHVYLFLSRSTTLVALLLRKFPDLLLQICIDSFGL</sequence>
<keyword evidence="1" id="KW-0812">Transmembrane</keyword>